<evidence type="ECO:0000256" key="6">
    <source>
        <dbReference type="SAM" id="Phobius"/>
    </source>
</evidence>
<organism evidence="7 8">
    <name type="scientific">Lyngbya confervoides BDU141951</name>
    <dbReference type="NCBI Taxonomy" id="1574623"/>
    <lineage>
        <taxon>Bacteria</taxon>
        <taxon>Bacillati</taxon>
        <taxon>Cyanobacteriota</taxon>
        <taxon>Cyanophyceae</taxon>
        <taxon>Oscillatoriophycideae</taxon>
        <taxon>Oscillatoriales</taxon>
        <taxon>Microcoleaceae</taxon>
        <taxon>Lyngbya</taxon>
    </lineage>
</organism>
<protein>
    <submittedName>
        <fullName evidence="7">Flippase-like domain-containing protein</fullName>
    </submittedName>
</protein>
<dbReference type="PANTHER" id="PTHR39087">
    <property type="entry name" value="UPF0104 MEMBRANE PROTEIN MJ1595"/>
    <property type="match status" value="1"/>
</dbReference>
<dbReference type="Proteomes" id="UP000031561">
    <property type="component" value="Unassembled WGS sequence"/>
</dbReference>
<proteinExistence type="predicted"/>
<comment type="subcellular location">
    <subcellularLocation>
        <location evidence="1">Cell membrane</location>
        <topology evidence="1">Multi-pass membrane protein</topology>
    </subcellularLocation>
</comment>
<feature type="transmembrane region" description="Helical" evidence="6">
    <location>
        <begin position="295"/>
        <end position="319"/>
    </location>
</feature>
<reference evidence="7 8" key="1">
    <citation type="journal article" date="2015" name="Genome Announc.">
        <title>Draft Genome Sequence of Filamentous Marine Cyanobacterium Lyngbya confervoides Strain BDU141951.</title>
        <authorList>
            <person name="Chandrababunaidu M.M."/>
            <person name="Sen D."/>
            <person name="Tripathy S."/>
        </authorList>
    </citation>
    <scope>NUCLEOTIDE SEQUENCE [LARGE SCALE GENOMIC DNA]</scope>
    <source>
        <strain evidence="7 8">BDU141951</strain>
    </source>
</reference>
<feature type="transmembrane region" description="Helical" evidence="6">
    <location>
        <begin position="253"/>
        <end position="274"/>
    </location>
</feature>
<feature type="transmembrane region" description="Helical" evidence="6">
    <location>
        <begin position="44"/>
        <end position="63"/>
    </location>
</feature>
<dbReference type="InterPro" id="IPR022791">
    <property type="entry name" value="L-PG_synthase/AglD"/>
</dbReference>
<feature type="transmembrane region" description="Helical" evidence="6">
    <location>
        <begin position="12"/>
        <end position="29"/>
    </location>
</feature>
<gene>
    <name evidence="7" type="ORF">QQ91_0006065</name>
</gene>
<evidence type="ECO:0000256" key="3">
    <source>
        <dbReference type="ARBA" id="ARBA00022692"/>
    </source>
</evidence>
<dbReference type="EMBL" id="JTHE03000038">
    <property type="protein sequence ID" value="MCM1982393.1"/>
    <property type="molecule type" value="Genomic_DNA"/>
</dbReference>
<feature type="transmembrane region" description="Helical" evidence="6">
    <location>
        <begin position="218"/>
        <end position="241"/>
    </location>
</feature>
<dbReference type="Pfam" id="PF03706">
    <property type="entry name" value="LPG_synthase_TM"/>
    <property type="match status" value="1"/>
</dbReference>
<dbReference type="NCBIfam" id="TIGR00374">
    <property type="entry name" value="flippase-like domain"/>
    <property type="match status" value="1"/>
</dbReference>
<feature type="transmembrane region" description="Helical" evidence="6">
    <location>
        <begin position="153"/>
        <end position="177"/>
    </location>
</feature>
<dbReference type="PANTHER" id="PTHR39087:SF2">
    <property type="entry name" value="UPF0104 MEMBRANE PROTEIN MJ1595"/>
    <property type="match status" value="1"/>
</dbReference>
<name>A0ABD4T1T0_9CYAN</name>
<keyword evidence="4 6" id="KW-1133">Transmembrane helix</keyword>
<sequence length="340" mass="36546">MGLPPEMRRRLSLAIALGISVALLIWTWHDVQWHQVGQILQGLQPSWVGLAWGLFILAFYLRANRWGLLLSVRQVRAPLGLRQAAVFIGFGSNCLFPFNAGELIRAKVLQTFAQVPLGLALGTLVSARLLDAATAFAYLILGLHTLAQPTRDLGQPLGILGAILIGLGVFLYGAAVLQRRILQQVSHALSALKIPPEPMITGLAGLIQGLEIFKSPRLLLLALMQSFGIWGLIGLSFWAMLGAFQLPQPGLGGAYFILGIQAIAAIIPASPGHLGTFEAAMRFALDQCQVPTEAAIAYTLVMRLMMYGTLIGLGLIYAMKLGLSTTLISETVQADKGMSS</sequence>
<keyword evidence="3 6" id="KW-0812">Transmembrane</keyword>
<evidence type="ECO:0000256" key="2">
    <source>
        <dbReference type="ARBA" id="ARBA00022475"/>
    </source>
</evidence>
<evidence type="ECO:0000313" key="8">
    <source>
        <dbReference type="Proteomes" id="UP000031561"/>
    </source>
</evidence>
<dbReference type="GO" id="GO:0005886">
    <property type="term" value="C:plasma membrane"/>
    <property type="evidence" value="ECO:0007669"/>
    <property type="project" value="UniProtKB-SubCell"/>
</dbReference>
<dbReference type="AlphaFoldDB" id="A0ABD4T1T0"/>
<evidence type="ECO:0000256" key="5">
    <source>
        <dbReference type="ARBA" id="ARBA00023136"/>
    </source>
</evidence>
<evidence type="ECO:0000313" key="7">
    <source>
        <dbReference type="EMBL" id="MCM1982393.1"/>
    </source>
</evidence>
<feature type="transmembrane region" description="Helical" evidence="6">
    <location>
        <begin position="115"/>
        <end position="141"/>
    </location>
</feature>
<keyword evidence="5 6" id="KW-0472">Membrane</keyword>
<keyword evidence="8" id="KW-1185">Reference proteome</keyword>
<keyword evidence="2" id="KW-1003">Cell membrane</keyword>
<dbReference type="RefSeq" id="WP_166281101.1">
    <property type="nucleotide sequence ID" value="NZ_JTHE03000038.1"/>
</dbReference>
<evidence type="ECO:0000256" key="4">
    <source>
        <dbReference type="ARBA" id="ARBA00022989"/>
    </source>
</evidence>
<comment type="caution">
    <text evidence="7">The sequence shown here is derived from an EMBL/GenBank/DDBJ whole genome shotgun (WGS) entry which is preliminary data.</text>
</comment>
<accession>A0ABD4T1T0</accession>
<evidence type="ECO:0000256" key="1">
    <source>
        <dbReference type="ARBA" id="ARBA00004651"/>
    </source>
</evidence>